<protein>
    <submittedName>
        <fullName evidence="13">Sulfate/thiosulfate import ATP-binding protein CysA</fullName>
        <ecNumber evidence="13">3.6.3.25</ecNumber>
    </submittedName>
</protein>
<comment type="similarity">
    <text evidence="1">Belongs to the ABC transporter superfamily.</text>
</comment>
<evidence type="ECO:0000256" key="10">
    <source>
        <dbReference type="PROSITE-ProRule" id="PRU01213"/>
    </source>
</evidence>
<dbReference type="Proteomes" id="UP000191135">
    <property type="component" value="Chromosome"/>
</dbReference>
<dbReference type="GO" id="GO:0140359">
    <property type="term" value="F:ABC-type transporter activity"/>
    <property type="evidence" value="ECO:0007669"/>
    <property type="project" value="InterPro"/>
</dbReference>
<dbReference type="Gene3D" id="3.40.50.300">
    <property type="entry name" value="P-loop containing nucleotide triphosphate hydrolases"/>
    <property type="match status" value="1"/>
</dbReference>
<evidence type="ECO:0000256" key="5">
    <source>
        <dbReference type="ARBA" id="ARBA00022519"/>
    </source>
</evidence>
<dbReference type="InterPro" id="IPR003439">
    <property type="entry name" value="ABC_transporter-like_ATP-bd"/>
</dbReference>
<dbReference type="Pfam" id="PF00005">
    <property type="entry name" value="ABC_tran"/>
    <property type="match status" value="1"/>
</dbReference>
<dbReference type="GO" id="GO:0015098">
    <property type="term" value="F:molybdate ion transmembrane transporter activity"/>
    <property type="evidence" value="ECO:0007669"/>
    <property type="project" value="InterPro"/>
</dbReference>
<dbReference type="InterPro" id="IPR005116">
    <property type="entry name" value="Transp-assoc_OB_typ1"/>
</dbReference>
<evidence type="ECO:0000259" key="11">
    <source>
        <dbReference type="PROSITE" id="PS50893"/>
    </source>
</evidence>
<feature type="domain" description="Mop" evidence="12">
    <location>
        <begin position="293"/>
        <end position="358"/>
    </location>
</feature>
<evidence type="ECO:0000256" key="3">
    <source>
        <dbReference type="ARBA" id="ARBA00022475"/>
    </source>
</evidence>
<evidence type="ECO:0000256" key="1">
    <source>
        <dbReference type="ARBA" id="ARBA00005417"/>
    </source>
</evidence>
<dbReference type="GO" id="GO:0016020">
    <property type="term" value="C:membrane"/>
    <property type="evidence" value="ECO:0007669"/>
    <property type="project" value="InterPro"/>
</dbReference>
<evidence type="ECO:0000256" key="4">
    <source>
        <dbReference type="ARBA" id="ARBA00022505"/>
    </source>
</evidence>
<dbReference type="OrthoDB" id="9802264at2"/>
<keyword evidence="13" id="KW-0378">Hydrolase</keyword>
<evidence type="ECO:0000313" key="13">
    <source>
        <dbReference type="EMBL" id="AQZ50341.1"/>
    </source>
</evidence>
<dbReference type="InterPro" id="IPR027417">
    <property type="entry name" value="P-loop_NTPase"/>
</dbReference>
<evidence type="ECO:0000256" key="6">
    <source>
        <dbReference type="ARBA" id="ARBA00022741"/>
    </source>
</evidence>
<name>A0A1U9YY25_9HYPH</name>
<dbReference type="EMBL" id="CP020330">
    <property type="protein sequence ID" value="AQZ50341.1"/>
    <property type="molecule type" value="Genomic_DNA"/>
</dbReference>
<evidence type="ECO:0000256" key="9">
    <source>
        <dbReference type="ARBA" id="ARBA00023136"/>
    </source>
</evidence>
<dbReference type="eggNOG" id="COG4148">
    <property type="taxonomic scope" value="Bacteria"/>
</dbReference>
<keyword evidence="14" id="KW-1185">Reference proteome</keyword>
<dbReference type="PROSITE" id="PS50893">
    <property type="entry name" value="ABC_TRANSPORTER_2"/>
    <property type="match status" value="1"/>
</dbReference>
<dbReference type="KEGG" id="mmed:Mame_00967"/>
<dbReference type="InterPro" id="IPR008995">
    <property type="entry name" value="Mo/tungstate-bd_C_term_dom"/>
</dbReference>
<dbReference type="SMART" id="SM00382">
    <property type="entry name" value="AAA"/>
    <property type="match status" value="1"/>
</dbReference>
<dbReference type="InterPro" id="IPR003593">
    <property type="entry name" value="AAA+_ATPase"/>
</dbReference>
<keyword evidence="4 10" id="KW-0500">Molybdenum</keyword>
<dbReference type="InterPro" id="IPR011868">
    <property type="entry name" value="ModC_ABC_ATP-bd"/>
</dbReference>
<evidence type="ECO:0000256" key="2">
    <source>
        <dbReference type="ARBA" id="ARBA00022448"/>
    </source>
</evidence>
<dbReference type="RefSeq" id="WP_018064879.1">
    <property type="nucleotide sequence ID" value="NZ_AQWH01000009.1"/>
</dbReference>
<dbReference type="PANTHER" id="PTHR43514">
    <property type="entry name" value="ABC TRANSPORTER I FAMILY MEMBER 10"/>
    <property type="match status" value="1"/>
</dbReference>
<dbReference type="InterPro" id="IPR050334">
    <property type="entry name" value="Molybdenum_import_ModC"/>
</dbReference>
<keyword evidence="2" id="KW-0813">Transport</keyword>
<evidence type="ECO:0000259" key="12">
    <source>
        <dbReference type="PROSITE" id="PS51866"/>
    </source>
</evidence>
<dbReference type="Gene3D" id="2.40.50.100">
    <property type="match status" value="1"/>
</dbReference>
<dbReference type="InterPro" id="IPR017871">
    <property type="entry name" value="ABC_transporter-like_CS"/>
</dbReference>
<dbReference type="Pfam" id="PF03459">
    <property type="entry name" value="TOBE"/>
    <property type="match status" value="1"/>
</dbReference>
<evidence type="ECO:0000313" key="14">
    <source>
        <dbReference type="Proteomes" id="UP000191135"/>
    </source>
</evidence>
<dbReference type="PROSITE" id="PS00211">
    <property type="entry name" value="ABC_TRANSPORTER_1"/>
    <property type="match status" value="1"/>
</dbReference>
<sequence length="358" mass="39357">MTGDRLSARFAGRFGAFLLDASFRFPKSGVTALFGPSGCGKTSLLRCFAGLEHLPDGEFSIDGEVWQDGSHFRPPHRREVGYVFQQANLFPHLTVSANLRYGEKRAKRDGKARFDELVALLGLSALLERMPARLSGGERQRVAIARALLSQPKLLLMDEPMSALDIHARQEIFPYLQNLRQSLSIPVLYVTHAPDEVARLADHLAVMRDGRVIAAGPTAETLARLDLPMAHERRAGIAIDARIADIDLRWQLALAKFEGGALWIAHTGRAVGEPVRLMIHARDVSIALTENLNVSIINRVPAIVREIARGDHPSVMIVHLEIGSRLIMARVTARSANLLSLQPGMAVYAQIKSVAIID</sequence>
<keyword evidence="7 13" id="KW-0067">ATP-binding</keyword>
<evidence type="ECO:0000256" key="7">
    <source>
        <dbReference type="ARBA" id="ARBA00022840"/>
    </source>
</evidence>
<dbReference type="EC" id="3.6.3.25" evidence="13"/>
<dbReference type="SUPFAM" id="SSF52540">
    <property type="entry name" value="P-loop containing nucleoside triphosphate hydrolases"/>
    <property type="match status" value="1"/>
</dbReference>
<dbReference type="STRING" id="1122214.Mame_00967"/>
<keyword evidence="3" id="KW-1003">Cell membrane</keyword>
<keyword evidence="9" id="KW-0472">Membrane</keyword>
<dbReference type="AlphaFoldDB" id="A0A1U9YY25"/>
<dbReference type="PROSITE" id="PS51866">
    <property type="entry name" value="MOP"/>
    <property type="match status" value="1"/>
</dbReference>
<proteinExistence type="inferred from homology"/>
<keyword evidence="8" id="KW-1278">Translocase</keyword>
<dbReference type="NCBIfam" id="TIGR02142">
    <property type="entry name" value="modC_ABC"/>
    <property type="match status" value="1"/>
</dbReference>
<dbReference type="SUPFAM" id="SSF50331">
    <property type="entry name" value="MOP-like"/>
    <property type="match status" value="1"/>
</dbReference>
<gene>
    <name evidence="13" type="primary">cysA_2</name>
    <name evidence="13" type="ORF">Mame_00967</name>
</gene>
<keyword evidence="5" id="KW-0997">Cell inner membrane</keyword>
<accession>A0A1U9YY25</accession>
<evidence type="ECO:0000256" key="8">
    <source>
        <dbReference type="ARBA" id="ARBA00022967"/>
    </source>
</evidence>
<dbReference type="GO" id="GO:0005524">
    <property type="term" value="F:ATP binding"/>
    <property type="evidence" value="ECO:0007669"/>
    <property type="project" value="UniProtKB-KW"/>
</dbReference>
<feature type="domain" description="ABC transporter" evidence="11">
    <location>
        <begin position="1"/>
        <end position="234"/>
    </location>
</feature>
<reference evidence="13 14" key="1">
    <citation type="submission" date="2017-03" db="EMBL/GenBank/DDBJ databases">
        <title>Foreign affairs: Plasmid Transfer between Roseobacters and Rhizobia.</title>
        <authorList>
            <person name="Bartling P."/>
            <person name="Bunk B."/>
            <person name="Overmann J."/>
            <person name="Brinkmann H."/>
            <person name="Petersen J."/>
        </authorList>
    </citation>
    <scope>NUCLEOTIDE SEQUENCE [LARGE SCALE GENOMIC DNA]</scope>
    <source>
        <strain evidence="13 14">MACL11</strain>
    </source>
</reference>
<dbReference type="PANTHER" id="PTHR43514:SF10">
    <property type="entry name" value="MOLYBDENUM IMPORT ATP-BINDING PROTEIN MODC 2"/>
    <property type="match status" value="1"/>
</dbReference>
<keyword evidence="6" id="KW-0547">Nucleotide-binding</keyword>
<dbReference type="GO" id="GO:0016887">
    <property type="term" value="F:ATP hydrolysis activity"/>
    <property type="evidence" value="ECO:0007669"/>
    <property type="project" value="InterPro"/>
</dbReference>
<organism evidence="13 14">
    <name type="scientific">Martelella mediterranea DSM 17316</name>
    <dbReference type="NCBI Taxonomy" id="1122214"/>
    <lineage>
        <taxon>Bacteria</taxon>
        <taxon>Pseudomonadati</taxon>
        <taxon>Pseudomonadota</taxon>
        <taxon>Alphaproteobacteria</taxon>
        <taxon>Hyphomicrobiales</taxon>
        <taxon>Aurantimonadaceae</taxon>
        <taxon>Martelella</taxon>
    </lineage>
</organism>
<dbReference type="InterPro" id="IPR004606">
    <property type="entry name" value="Mop_domain"/>
</dbReference>